<reference evidence="3 4" key="1">
    <citation type="submission" date="2019-03" db="EMBL/GenBank/DDBJ databases">
        <title>Draft genome sequences of novel Actinobacteria.</title>
        <authorList>
            <person name="Sahin N."/>
            <person name="Ay H."/>
            <person name="Saygin H."/>
        </authorList>
    </citation>
    <scope>NUCLEOTIDE SEQUENCE [LARGE SCALE GENOMIC DNA]</scope>
    <source>
        <strain evidence="3 4">CH32</strain>
    </source>
</reference>
<dbReference type="AlphaFoldDB" id="A0A4R4Y7H7"/>
<feature type="region of interest" description="Disordered" evidence="1">
    <location>
        <begin position="74"/>
        <end position="111"/>
    </location>
</feature>
<dbReference type="EMBL" id="SMKQ01000158">
    <property type="protein sequence ID" value="TDD40381.1"/>
    <property type="molecule type" value="Genomic_DNA"/>
</dbReference>
<evidence type="ECO:0000313" key="4">
    <source>
        <dbReference type="Proteomes" id="UP000295302"/>
    </source>
</evidence>
<proteinExistence type="predicted"/>
<keyword evidence="2" id="KW-1133">Transmembrane helix</keyword>
<evidence type="ECO:0000313" key="3">
    <source>
        <dbReference type="EMBL" id="TDD40381.1"/>
    </source>
</evidence>
<sequence>MITVVIFGLLAICALEIVLGLVLAGLAVAELATYLRRHPQGPAGGVRQLATSARAIWPAARRVLARRTGTRLVRWRRRPAPGSTSGPAVRRPAAARGARPRPPRQDRTRLR</sequence>
<comment type="caution">
    <text evidence="3">The sequence shown here is derived from an EMBL/GenBank/DDBJ whole genome shotgun (WGS) entry which is preliminary data.</text>
</comment>
<dbReference type="OrthoDB" id="9961409at2"/>
<feature type="transmembrane region" description="Helical" evidence="2">
    <location>
        <begin position="6"/>
        <end position="29"/>
    </location>
</feature>
<keyword evidence="4" id="KW-1185">Reference proteome</keyword>
<dbReference type="RefSeq" id="WP_132619231.1">
    <property type="nucleotide sequence ID" value="NZ_SMKQ01000158.1"/>
</dbReference>
<evidence type="ECO:0000256" key="1">
    <source>
        <dbReference type="SAM" id="MobiDB-lite"/>
    </source>
</evidence>
<keyword evidence="2" id="KW-0472">Membrane</keyword>
<name>A0A4R4Y7H7_9ACTN</name>
<evidence type="ECO:0000256" key="2">
    <source>
        <dbReference type="SAM" id="Phobius"/>
    </source>
</evidence>
<keyword evidence="2" id="KW-0812">Transmembrane</keyword>
<feature type="compositionally biased region" description="Low complexity" evidence="1">
    <location>
        <begin position="86"/>
        <end position="97"/>
    </location>
</feature>
<protein>
    <submittedName>
        <fullName evidence="3">Uncharacterized protein</fullName>
    </submittedName>
</protein>
<accession>A0A4R4Y7H7</accession>
<dbReference type="Proteomes" id="UP000295302">
    <property type="component" value="Unassembled WGS sequence"/>
</dbReference>
<organism evidence="3 4">
    <name type="scientific">Nonomuraea terrae</name>
    <dbReference type="NCBI Taxonomy" id="2530383"/>
    <lineage>
        <taxon>Bacteria</taxon>
        <taxon>Bacillati</taxon>
        <taxon>Actinomycetota</taxon>
        <taxon>Actinomycetes</taxon>
        <taxon>Streptosporangiales</taxon>
        <taxon>Streptosporangiaceae</taxon>
        <taxon>Nonomuraea</taxon>
    </lineage>
</organism>
<gene>
    <name evidence="3" type="ORF">E1286_34310</name>
</gene>